<protein>
    <submittedName>
        <fullName evidence="2">Helix-turn-helix domain-containing protein</fullName>
    </submittedName>
</protein>
<sequence>MTTPTKADKQTLKLVEALAEIGVSRAAFYRMRARGQAPPHLKLPNGQIRIRRTDLDAWFDACEVQEAC</sequence>
<evidence type="ECO:0000313" key="3">
    <source>
        <dbReference type="Proteomes" id="UP001499986"/>
    </source>
</evidence>
<dbReference type="Pfam" id="PF12728">
    <property type="entry name" value="HTH_17"/>
    <property type="match status" value="1"/>
</dbReference>
<evidence type="ECO:0000259" key="1">
    <source>
        <dbReference type="Pfam" id="PF12728"/>
    </source>
</evidence>
<proteinExistence type="predicted"/>
<feature type="domain" description="Helix-turn-helix" evidence="1">
    <location>
        <begin position="16"/>
        <end position="61"/>
    </location>
</feature>
<comment type="caution">
    <text evidence="2">The sequence shown here is derived from an EMBL/GenBank/DDBJ whole genome shotgun (WGS) entry which is preliminary data.</text>
</comment>
<name>A0ABP5V016_9ACTN</name>
<accession>A0ABP5V016</accession>
<dbReference type="EMBL" id="BAAASE010000002">
    <property type="protein sequence ID" value="GAA2391466.1"/>
    <property type="molecule type" value="Genomic_DNA"/>
</dbReference>
<reference evidence="3" key="1">
    <citation type="journal article" date="2019" name="Int. J. Syst. Evol. Microbiol.">
        <title>The Global Catalogue of Microorganisms (GCM) 10K type strain sequencing project: providing services to taxonomists for standard genome sequencing and annotation.</title>
        <authorList>
            <consortium name="The Broad Institute Genomics Platform"/>
            <consortium name="The Broad Institute Genome Sequencing Center for Infectious Disease"/>
            <person name="Wu L."/>
            <person name="Ma J."/>
        </authorList>
    </citation>
    <scope>NUCLEOTIDE SEQUENCE [LARGE SCALE GENOMIC DNA]</scope>
    <source>
        <strain evidence="3">JCM 4358</strain>
    </source>
</reference>
<dbReference type="RefSeq" id="WP_086841554.1">
    <property type="nucleotide sequence ID" value="NZ_BAAASE010000002.1"/>
</dbReference>
<keyword evidence="3" id="KW-1185">Reference proteome</keyword>
<evidence type="ECO:0000313" key="2">
    <source>
        <dbReference type="EMBL" id="GAA2391466.1"/>
    </source>
</evidence>
<dbReference type="InterPro" id="IPR041657">
    <property type="entry name" value="HTH_17"/>
</dbReference>
<gene>
    <name evidence="2" type="ORF">GCM10010255_20880</name>
</gene>
<organism evidence="2 3">
    <name type="scientific">Streptomyces coeruleofuscus</name>
    <dbReference type="NCBI Taxonomy" id="66879"/>
    <lineage>
        <taxon>Bacteria</taxon>
        <taxon>Bacillati</taxon>
        <taxon>Actinomycetota</taxon>
        <taxon>Actinomycetes</taxon>
        <taxon>Kitasatosporales</taxon>
        <taxon>Streptomycetaceae</taxon>
        <taxon>Streptomyces</taxon>
    </lineage>
</organism>
<dbReference type="Proteomes" id="UP001499986">
    <property type="component" value="Unassembled WGS sequence"/>
</dbReference>